<gene>
    <name evidence="2" type="ORF">MCOR_39554</name>
</gene>
<dbReference type="PANTHER" id="PTHR34239:SF2">
    <property type="entry name" value="TRANSPOSABLE ELEMENT P TRANSPOSASE_THAP9 CONSERVED DOMAIN-CONTAINING PROTEIN"/>
    <property type="match status" value="1"/>
</dbReference>
<reference evidence="2 3" key="1">
    <citation type="submission" date="2020-06" db="EMBL/GenBank/DDBJ databases">
        <authorList>
            <person name="Li R."/>
            <person name="Bekaert M."/>
        </authorList>
    </citation>
    <scope>NUCLEOTIDE SEQUENCE [LARGE SCALE GENOMIC DNA]</scope>
    <source>
        <strain evidence="3">wild</strain>
    </source>
</reference>
<feature type="region of interest" description="Disordered" evidence="1">
    <location>
        <begin position="82"/>
        <end position="134"/>
    </location>
</feature>
<organism evidence="2 3">
    <name type="scientific">Mytilus coruscus</name>
    <name type="common">Sea mussel</name>
    <dbReference type="NCBI Taxonomy" id="42192"/>
    <lineage>
        <taxon>Eukaryota</taxon>
        <taxon>Metazoa</taxon>
        <taxon>Spiralia</taxon>
        <taxon>Lophotrochozoa</taxon>
        <taxon>Mollusca</taxon>
        <taxon>Bivalvia</taxon>
        <taxon>Autobranchia</taxon>
        <taxon>Pteriomorphia</taxon>
        <taxon>Mytilida</taxon>
        <taxon>Mytiloidea</taxon>
        <taxon>Mytilidae</taxon>
        <taxon>Mytilinae</taxon>
        <taxon>Mytilus</taxon>
    </lineage>
</organism>
<name>A0A6J8DDA5_MYTCO</name>
<dbReference type="PANTHER" id="PTHR34239">
    <property type="entry name" value="APPLE DOMAIN-CONTAINING PROTEIN"/>
    <property type="match status" value="1"/>
</dbReference>
<feature type="compositionally biased region" description="Basic residues" evidence="1">
    <location>
        <begin position="93"/>
        <end position="102"/>
    </location>
</feature>
<dbReference type="EMBL" id="CACVKT020007144">
    <property type="protein sequence ID" value="CAC5405919.1"/>
    <property type="molecule type" value="Genomic_DNA"/>
</dbReference>
<accession>A0A6J8DDA5</accession>
<dbReference type="OrthoDB" id="6148087at2759"/>
<evidence type="ECO:0000256" key="1">
    <source>
        <dbReference type="SAM" id="MobiDB-lite"/>
    </source>
</evidence>
<evidence type="ECO:0000313" key="3">
    <source>
        <dbReference type="Proteomes" id="UP000507470"/>
    </source>
</evidence>
<dbReference type="AlphaFoldDB" id="A0A6J8DDA5"/>
<dbReference type="Proteomes" id="UP000507470">
    <property type="component" value="Unassembled WGS sequence"/>
</dbReference>
<proteinExistence type="predicted"/>
<protein>
    <submittedName>
        <fullName evidence="2">Uncharacterized protein</fullName>
    </submittedName>
</protein>
<feature type="compositionally biased region" description="Polar residues" evidence="1">
    <location>
        <begin position="106"/>
        <end position="117"/>
    </location>
</feature>
<keyword evidence="3" id="KW-1185">Reference proteome</keyword>
<sequence length="317" mass="34996">MTRSRRPSSSESEDERNYEEIMKLFASEDEFDASFSGFSENISVNHASNTPECIQVLDKPDIDSSSQTVSTNVKTNKKTVVVPTEKGPGKGPCKNKKGKAPLKRSIQITQNEPSASCSKPKPPRKTSKSKEAQAEQNELLKKLFADLSSNIVSAINVNSSGTAGPSSDPIVLYRNLKIMTLMSNVDPTQLVVESEDEEFDYEMPKMFVDDERFDSEVSPSIASVIEKICKKKSDVTSLTKDSKIPSNCKALVPPPINPEIWQFLARRAKTEDLISQNIQKLTGAGMVPLIKVAELLRGKNPCIKTMRELISRAISIL</sequence>
<evidence type="ECO:0000313" key="2">
    <source>
        <dbReference type="EMBL" id="CAC5405919.1"/>
    </source>
</evidence>